<protein>
    <recommendedName>
        <fullName evidence="3">F-box associated domain-containing protein</fullName>
    </recommendedName>
</protein>
<feature type="chain" id="PRO_5028437941" description="F-box associated domain-containing protein" evidence="1">
    <location>
        <begin position="18"/>
        <end position="112"/>
    </location>
</feature>
<sequence length="112" mass="12755">MCSYFPVLRFCHLLVLGGRLCIFNVRKTEDWVMEEYGVLASWTKFTINVPERAEISPLCMLGREVVLKDAKKLVVYNLEERILKDINILRVGADFCSEASFAESLVSPHGTN</sequence>
<keyword evidence="1" id="KW-0732">Signal</keyword>
<evidence type="ECO:0000256" key="1">
    <source>
        <dbReference type="SAM" id="SignalP"/>
    </source>
</evidence>
<reference evidence="2" key="2">
    <citation type="submission" date="2020-07" db="EMBL/GenBank/DDBJ databases">
        <authorList>
            <person name="Vera ALvarez R."/>
            <person name="Arias-Moreno D.M."/>
            <person name="Jimenez-Jacinto V."/>
            <person name="Jimenez-Bremont J.F."/>
            <person name="Swaminathan K."/>
            <person name="Moose S.P."/>
            <person name="Guerrero-Gonzalez M.L."/>
            <person name="Marino-Ramirez L."/>
            <person name="Landsman D."/>
            <person name="Rodriguez-Kessler M."/>
            <person name="Delgado-Sanchez P."/>
        </authorList>
    </citation>
    <scope>NUCLEOTIDE SEQUENCE</scope>
    <source>
        <tissue evidence="2">Cladode</tissue>
    </source>
</reference>
<evidence type="ECO:0000313" key="2">
    <source>
        <dbReference type="EMBL" id="MBA4644010.1"/>
    </source>
</evidence>
<evidence type="ECO:0008006" key="3">
    <source>
        <dbReference type="Google" id="ProtNLM"/>
    </source>
</evidence>
<dbReference type="AlphaFoldDB" id="A0A7C8ZJY5"/>
<accession>A0A7C8ZJY5</accession>
<feature type="signal peptide" evidence="1">
    <location>
        <begin position="1"/>
        <end position="17"/>
    </location>
</feature>
<organism evidence="2">
    <name type="scientific">Opuntia streptacantha</name>
    <name type="common">Prickly pear cactus</name>
    <name type="synonym">Opuntia cardona</name>
    <dbReference type="NCBI Taxonomy" id="393608"/>
    <lineage>
        <taxon>Eukaryota</taxon>
        <taxon>Viridiplantae</taxon>
        <taxon>Streptophyta</taxon>
        <taxon>Embryophyta</taxon>
        <taxon>Tracheophyta</taxon>
        <taxon>Spermatophyta</taxon>
        <taxon>Magnoliopsida</taxon>
        <taxon>eudicotyledons</taxon>
        <taxon>Gunneridae</taxon>
        <taxon>Pentapetalae</taxon>
        <taxon>Caryophyllales</taxon>
        <taxon>Cactineae</taxon>
        <taxon>Cactaceae</taxon>
        <taxon>Opuntioideae</taxon>
        <taxon>Opuntia</taxon>
    </lineage>
</organism>
<proteinExistence type="predicted"/>
<reference evidence="2" key="1">
    <citation type="journal article" date="2013" name="J. Plant Res.">
        <title>Effect of fungi and light on seed germination of three Opuntia species from semiarid lands of central Mexico.</title>
        <authorList>
            <person name="Delgado-Sanchez P."/>
            <person name="Jimenez-Bremont J.F."/>
            <person name="Guerrero-Gonzalez Mde L."/>
            <person name="Flores J."/>
        </authorList>
    </citation>
    <scope>NUCLEOTIDE SEQUENCE</scope>
    <source>
        <tissue evidence="2">Cladode</tissue>
    </source>
</reference>
<dbReference type="EMBL" id="GISG01135964">
    <property type="protein sequence ID" value="MBA4644010.1"/>
    <property type="molecule type" value="Transcribed_RNA"/>
</dbReference>
<name>A0A7C8ZJY5_OPUST</name>